<keyword evidence="4" id="KW-0408">Iron</keyword>
<comment type="caution">
    <text evidence="6">The sequence shown here is derived from an EMBL/GenBank/DDBJ whole genome shotgun (WGS) entry which is preliminary data.</text>
</comment>
<evidence type="ECO:0000256" key="5">
    <source>
        <dbReference type="ARBA" id="ARBA00023014"/>
    </source>
</evidence>
<gene>
    <name evidence="6" type="ORF">FJZ00_14945</name>
</gene>
<accession>A0A937X997</accession>
<evidence type="ECO:0000256" key="2">
    <source>
        <dbReference type="ARBA" id="ARBA00022691"/>
    </source>
</evidence>
<evidence type="ECO:0000313" key="6">
    <source>
        <dbReference type="EMBL" id="MBM3276450.1"/>
    </source>
</evidence>
<dbReference type="Proteomes" id="UP000703893">
    <property type="component" value="Unassembled WGS sequence"/>
</dbReference>
<evidence type="ECO:0000256" key="4">
    <source>
        <dbReference type="ARBA" id="ARBA00023004"/>
    </source>
</evidence>
<evidence type="ECO:0008006" key="8">
    <source>
        <dbReference type="Google" id="ProtNLM"/>
    </source>
</evidence>
<comment type="cofactor">
    <cofactor evidence="1">
        <name>[4Fe-4S] cluster</name>
        <dbReference type="ChEBI" id="CHEBI:49883"/>
    </cofactor>
</comment>
<reference evidence="6 7" key="1">
    <citation type="submission" date="2019-03" db="EMBL/GenBank/DDBJ databases">
        <title>Lake Tanganyika Metagenome-Assembled Genomes (MAGs).</title>
        <authorList>
            <person name="Tran P."/>
        </authorList>
    </citation>
    <scope>NUCLEOTIDE SEQUENCE [LARGE SCALE GENOMIC DNA]</scope>
    <source>
        <strain evidence="6">K_DeepCast_65m_m2_236</strain>
    </source>
</reference>
<dbReference type="GO" id="GO:0046872">
    <property type="term" value="F:metal ion binding"/>
    <property type="evidence" value="ECO:0007669"/>
    <property type="project" value="UniProtKB-KW"/>
</dbReference>
<protein>
    <recommendedName>
        <fullName evidence="8">Radical SAM protein</fullName>
    </recommendedName>
</protein>
<evidence type="ECO:0000256" key="3">
    <source>
        <dbReference type="ARBA" id="ARBA00022723"/>
    </source>
</evidence>
<dbReference type="AlphaFoldDB" id="A0A937X997"/>
<dbReference type="GO" id="GO:0051536">
    <property type="term" value="F:iron-sulfur cluster binding"/>
    <property type="evidence" value="ECO:0007669"/>
    <property type="project" value="UniProtKB-KW"/>
</dbReference>
<sequence length="335" mass="37493">MAPRALIIFPPQWSAMNPHYALRGIAGHLRSNGIACAVRDLNVEFYDEILTPEHLREVRDHLQILGQYTGPEAMLAEILGDATRQTIIEAHRARAVEEFLATQGALLEEIPRKVLDAKETLRDPRRFYNPDFLVEALATLDAAMQIASLPYHPARMSLNFFEQPDCLMTVESLIQSATDERNNMFREFYDRQLPSLLAEEADYIGISINAFSQVLPGVTIAYMLKQAAPPGTVIGIGGNFFERVKDTLMERPRFFETFCHNLVVGEGEHTVRLLMQAMAEGRSPATVPNLLYLEDGKVKESFAMASPQMNTVGCQDLAGLPLDKYLTPDLVLTVQ</sequence>
<evidence type="ECO:0000256" key="1">
    <source>
        <dbReference type="ARBA" id="ARBA00001966"/>
    </source>
</evidence>
<name>A0A937X997_9BACT</name>
<keyword evidence="3" id="KW-0479">Metal-binding</keyword>
<feature type="non-terminal residue" evidence="6">
    <location>
        <position position="335"/>
    </location>
</feature>
<evidence type="ECO:0000313" key="7">
    <source>
        <dbReference type="Proteomes" id="UP000703893"/>
    </source>
</evidence>
<dbReference type="InterPro" id="IPR051198">
    <property type="entry name" value="BchE-like"/>
</dbReference>
<organism evidence="6 7">
    <name type="scientific">Candidatus Tanganyikabacteria bacterium</name>
    <dbReference type="NCBI Taxonomy" id="2961651"/>
    <lineage>
        <taxon>Bacteria</taxon>
        <taxon>Bacillati</taxon>
        <taxon>Candidatus Sericytochromatia</taxon>
        <taxon>Candidatus Tanganyikabacteria</taxon>
    </lineage>
</organism>
<dbReference type="PANTHER" id="PTHR43409">
    <property type="entry name" value="ANAEROBIC MAGNESIUM-PROTOPORPHYRIN IX MONOMETHYL ESTER CYCLASE-RELATED"/>
    <property type="match status" value="1"/>
</dbReference>
<keyword evidence="5" id="KW-0411">Iron-sulfur</keyword>
<keyword evidence="2" id="KW-0949">S-adenosyl-L-methionine</keyword>
<dbReference type="PANTHER" id="PTHR43409:SF4">
    <property type="entry name" value="RADICAL SAM SUPERFAMILY PROTEIN"/>
    <property type="match status" value="1"/>
</dbReference>
<proteinExistence type="predicted"/>
<dbReference type="EMBL" id="VGJX01001032">
    <property type="protein sequence ID" value="MBM3276450.1"/>
    <property type="molecule type" value="Genomic_DNA"/>
</dbReference>